<dbReference type="EMBL" id="VSSQ01074019">
    <property type="protein sequence ID" value="MPN24994.1"/>
    <property type="molecule type" value="Genomic_DNA"/>
</dbReference>
<evidence type="ECO:0000259" key="1">
    <source>
        <dbReference type="Pfam" id="PF14488"/>
    </source>
</evidence>
<reference evidence="2" key="1">
    <citation type="submission" date="2019-08" db="EMBL/GenBank/DDBJ databases">
        <authorList>
            <person name="Kucharzyk K."/>
            <person name="Murdoch R.W."/>
            <person name="Higgins S."/>
            <person name="Loffler F."/>
        </authorList>
    </citation>
    <scope>NUCLEOTIDE SEQUENCE</scope>
</reference>
<dbReference type="InterPro" id="IPR027849">
    <property type="entry name" value="DUF4434"/>
</dbReference>
<proteinExistence type="predicted"/>
<sequence length="132" mass="15557">MDDKFLDQLDRLEVDFVAYLDEIGVRKANIEWTPFYFERLKQAHDKVGKAELWADMEVFQFEGPIYKTPLHPAPIERILKQLEGISPFVERVLIYQYPGLMSKPGTIARHATPEATRLYSEYNAYREAYLKR</sequence>
<dbReference type="Gene3D" id="3.20.20.80">
    <property type="entry name" value="Glycosidases"/>
    <property type="match status" value="1"/>
</dbReference>
<feature type="domain" description="DUF4434" evidence="1">
    <location>
        <begin position="6"/>
        <end position="106"/>
    </location>
</feature>
<gene>
    <name evidence="2" type="ORF">SDC9_172401</name>
</gene>
<dbReference type="AlphaFoldDB" id="A0A645GM28"/>
<evidence type="ECO:0000313" key="2">
    <source>
        <dbReference type="EMBL" id="MPN24994.1"/>
    </source>
</evidence>
<protein>
    <recommendedName>
        <fullName evidence="1">DUF4434 domain-containing protein</fullName>
    </recommendedName>
</protein>
<comment type="caution">
    <text evidence="2">The sequence shown here is derived from an EMBL/GenBank/DDBJ whole genome shotgun (WGS) entry which is preliminary data.</text>
</comment>
<dbReference type="Pfam" id="PF14488">
    <property type="entry name" value="DUF4434"/>
    <property type="match status" value="1"/>
</dbReference>
<name>A0A645GM28_9ZZZZ</name>
<accession>A0A645GM28</accession>
<organism evidence="2">
    <name type="scientific">bioreactor metagenome</name>
    <dbReference type="NCBI Taxonomy" id="1076179"/>
    <lineage>
        <taxon>unclassified sequences</taxon>
        <taxon>metagenomes</taxon>
        <taxon>ecological metagenomes</taxon>
    </lineage>
</organism>